<dbReference type="SUPFAM" id="SSF51430">
    <property type="entry name" value="NAD(P)-linked oxidoreductase"/>
    <property type="match status" value="1"/>
</dbReference>
<dbReference type="PANTHER" id="PTHR43364:SF4">
    <property type="entry name" value="NAD(P)-LINKED OXIDOREDUCTASE SUPERFAMILY PROTEIN"/>
    <property type="match status" value="1"/>
</dbReference>
<gene>
    <name evidence="3" type="primary">yhdN_8</name>
    <name evidence="3" type="ORF">BEI61_05261</name>
</gene>
<dbReference type="PATRIC" id="fig|1432052.4.peg.5849"/>
<dbReference type="PRINTS" id="PR00069">
    <property type="entry name" value="ALDKETRDTASE"/>
</dbReference>
<dbReference type="Pfam" id="PF00248">
    <property type="entry name" value="Aldo_ket_red"/>
    <property type="match status" value="1"/>
</dbReference>
<evidence type="ECO:0000259" key="2">
    <source>
        <dbReference type="Pfam" id="PF00248"/>
    </source>
</evidence>
<dbReference type="CDD" id="cd19079">
    <property type="entry name" value="AKR_EcYajO-like"/>
    <property type="match status" value="1"/>
</dbReference>
<name>A0A1E3A6Q5_9FIRM</name>
<dbReference type="InterPro" id="IPR023210">
    <property type="entry name" value="NADP_OxRdtase_dom"/>
</dbReference>
<evidence type="ECO:0000256" key="1">
    <source>
        <dbReference type="ARBA" id="ARBA00023002"/>
    </source>
</evidence>
<organism evidence="3 4">
    <name type="scientific">Eisenbergiella tayi</name>
    <dbReference type="NCBI Taxonomy" id="1432052"/>
    <lineage>
        <taxon>Bacteria</taxon>
        <taxon>Bacillati</taxon>
        <taxon>Bacillota</taxon>
        <taxon>Clostridia</taxon>
        <taxon>Lachnospirales</taxon>
        <taxon>Lachnospiraceae</taxon>
        <taxon>Eisenbergiella</taxon>
    </lineage>
</organism>
<keyword evidence="1 3" id="KW-0560">Oxidoreductase</keyword>
<evidence type="ECO:0000313" key="4">
    <source>
        <dbReference type="Proteomes" id="UP000094067"/>
    </source>
</evidence>
<dbReference type="FunFam" id="3.20.20.100:FF:000004">
    <property type="entry name" value="Oxidoreductase, aldo/keto reductase"/>
    <property type="match status" value="1"/>
</dbReference>
<dbReference type="InterPro" id="IPR020471">
    <property type="entry name" value="AKR"/>
</dbReference>
<dbReference type="GO" id="GO:0005829">
    <property type="term" value="C:cytosol"/>
    <property type="evidence" value="ECO:0007669"/>
    <property type="project" value="UniProtKB-ARBA"/>
</dbReference>
<dbReference type="Proteomes" id="UP000094067">
    <property type="component" value="Unassembled WGS sequence"/>
</dbReference>
<dbReference type="EMBL" id="MCGH01000003">
    <property type="protein sequence ID" value="ODM04454.1"/>
    <property type="molecule type" value="Genomic_DNA"/>
</dbReference>
<feature type="domain" description="NADP-dependent oxidoreductase" evidence="2">
    <location>
        <begin position="16"/>
        <end position="315"/>
    </location>
</feature>
<dbReference type="RefSeq" id="WP_069154592.1">
    <property type="nucleotide sequence ID" value="NZ_MCGH01000003.1"/>
</dbReference>
<dbReference type="AlphaFoldDB" id="A0A1E3A6Q5"/>
<dbReference type="InterPro" id="IPR050523">
    <property type="entry name" value="AKR_Detox_Biosynth"/>
</dbReference>
<dbReference type="GO" id="GO:0016491">
    <property type="term" value="F:oxidoreductase activity"/>
    <property type="evidence" value="ECO:0007669"/>
    <property type="project" value="UniProtKB-KW"/>
</dbReference>
<dbReference type="PANTHER" id="PTHR43364">
    <property type="entry name" value="NADH-SPECIFIC METHYLGLYOXAL REDUCTASE-RELATED"/>
    <property type="match status" value="1"/>
</dbReference>
<dbReference type="Gene3D" id="3.20.20.100">
    <property type="entry name" value="NADP-dependent oxidoreductase domain"/>
    <property type="match status" value="1"/>
</dbReference>
<dbReference type="InterPro" id="IPR036812">
    <property type="entry name" value="NAD(P)_OxRdtase_dom_sf"/>
</dbReference>
<sequence length="355" mass="40001">MKYTKLGNSDLTVSRICMGCMGFGDAARGQHSWTLDEEHTREIIKRGLELGINFFDTAIAYQSGTSEQFLGRALRNYGKREDFVVATKFLPRTKEDIEAGISGQKHIEKMIDKSLENLGMDYVDLYIYHMWDYKTPLYEIMDGLNRIVKAGKARYIGISNCFAWQLCMANELAEREGFAKFVSVQGHYNLIFREEEREMVPYCREENIALTPYSALAGGRLSKRPGERSKRLEEDSYAKLKYDASRDQDELIIGRVAQLAAERNVSMTEIALAWLLTKAASPVAGATKFHHVEGAAHAAELTLREEEINYLEEAYVPHRLVGVMAQNTAAPKAERPVWPAGEAAAVIPGEERKST</sequence>
<proteinExistence type="predicted"/>
<comment type="caution">
    <text evidence="3">The sequence shown here is derived from an EMBL/GenBank/DDBJ whole genome shotgun (WGS) entry which is preliminary data.</text>
</comment>
<evidence type="ECO:0000313" key="3">
    <source>
        <dbReference type="EMBL" id="ODM04454.1"/>
    </source>
</evidence>
<accession>A0A1E3A6Q5</accession>
<reference evidence="3 4" key="1">
    <citation type="submission" date="2016-07" db="EMBL/GenBank/DDBJ databases">
        <title>Characterization of isolates of Eisenbergiella tayi derived from blood cultures, using whole genome sequencing.</title>
        <authorList>
            <person name="Burdz T."/>
            <person name="Wiebe D."/>
            <person name="Huynh C."/>
            <person name="Bernard K."/>
        </authorList>
    </citation>
    <scope>NUCLEOTIDE SEQUENCE [LARGE SCALE GENOMIC DNA]</scope>
    <source>
        <strain evidence="3 4">NML 110608</strain>
    </source>
</reference>
<protein>
    <submittedName>
        <fullName evidence="3">General stress protein 69</fullName>
        <ecNumber evidence="3">1.1.1.-</ecNumber>
    </submittedName>
</protein>
<dbReference type="EC" id="1.1.1.-" evidence="3"/>